<accession>G7E162</accession>
<dbReference type="AlphaFoldDB" id="G7E162"/>
<reference evidence="1 2" key="1">
    <citation type="journal article" date="2011" name="J. Gen. Appl. Microbiol.">
        <title>Draft genome sequencing of the enigmatic basidiomycete Mixia osmundae.</title>
        <authorList>
            <person name="Nishida H."/>
            <person name="Nagatsuka Y."/>
            <person name="Sugiyama J."/>
        </authorList>
    </citation>
    <scope>NUCLEOTIDE SEQUENCE [LARGE SCALE GENOMIC DNA]</scope>
    <source>
        <strain evidence="2">CBS 9802 / IAM 14324 / JCM 22182 / KY 12970</strain>
    </source>
</reference>
<dbReference type="RefSeq" id="XP_014567385.1">
    <property type="nucleotide sequence ID" value="XM_014711899.1"/>
</dbReference>
<dbReference type="EMBL" id="BABT02000102">
    <property type="protein sequence ID" value="GAA96572.1"/>
    <property type="molecule type" value="Genomic_DNA"/>
</dbReference>
<evidence type="ECO:0000313" key="1">
    <source>
        <dbReference type="EMBL" id="GAA96572.1"/>
    </source>
</evidence>
<comment type="caution">
    <text evidence="1">The sequence shown here is derived from an EMBL/GenBank/DDBJ whole genome shotgun (WGS) entry which is preliminary data.</text>
</comment>
<dbReference type="Proteomes" id="UP000009131">
    <property type="component" value="Unassembled WGS sequence"/>
</dbReference>
<proteinExistence type="predicted"/>
<dbReference type="InParanoid" id="G7E162"/>
<gene>
    <name evidence="1" type="primary">Mo03241</name>
    <name evidence="1" type="ORF">E5Q_03241</name>
</gene>
<sequence length="439" mass="49855">MITPKAEFVGKPIRFDKYGELFPETSTVILETSFNSKLYSTAGQHIVDPADCCKGMFYATWEAETVAHEFKPRSVTYILYCDPDAQAGPQYGMPARFDTNRVLATESSTVIIETSFYTKLYTTAGSIVVDPADCCKGMFYATWEVETVTHGLKPRSIEYMLFCVPHVKAGEQTSKTCTDKKYELLRRPLPFSTCLFESLNIYVDNELIDYEPPQPSRSVAVAANAIPDNADKINTESYNIFCLARPKSHDVYRLTPGADLQYRLSRVLLLIAHNSNSRLSQGICWTETAPDTRPIYAVLQLETRPHFMVTTVLNEDDDRRTVFPANPDYAYTNVANIDKFTTEAVAWAWVRFLLRGRLRPAGLAGKCCMIYWQARVAVATMYHEIVLRDEMLNMACWPERASKFTEECTEIVRSLLYHPSPVTLCEHLQFDAVEESNSR</sequence>
<dbReference type="HOGENOM" id="CLU_683500_0_0_1"/>
<evidence type="ECO:0000313" key="2">
    <source>
        <dbReference type="Proteomes" id="UP000009131"/>
    </source>
</evidence>
<protein>
    <submittedName>
        <fullName evidence="1">Uncharacterized protein</fullName>
    </submittedName>
</protein>
<reference evidence="1 2" key="2">
    <citation type="journal article" date="2012" name="Open Biol.">
        <title>Characteristics of nucleosomes and linker DNA regions on the genome of the basidiomycete Mixia osmundae revealed by mono- and dinucleosome mapping.</title>
        <authorList>
            <person name="Nishida H."/>
            <person name="Kondo S."/>
            <person name="Matsumoto T."/>
            <person name="Suzuki Y."/>
            <person name="Yoshikawa H."/>
            <person name="Taylor T.D."/>
            <person name="Sugiyama J."/>
        </authorList>
    </citation>
    <scope>NUCLEOTIDE SEQUENCE [LARGE SCALE GENOMIC DNA]</scope>
    <source>
        <strain evidence="2">CBS 9802 / IAM 14324 / JCM 22182 / KY 12970</strain>
    </source>
</reference>
<organism evidence="1 2">
    <name type="scientific">Mixia osmundae (strain CBS 9802 / IAM 14324 / JCM 22182 / KY 12970)</name>
    <dbReference type="NCBI Taxonomy" id="764103"/>
    <lineage>
        <taxon>Eukaryota</taxon>
        <taxon>Fungi</taxon>
        <taxon>Dikarya</taxon>
        <taxon>Basidiomycota</taxon>
        <taxon>Pucciniomycotina</taxon>
        <taxon>Mixiomycetes</taxon>
        <taxon>Mixiales</taxon>
        <taxon>Mixiaceae</taxon>
        <taxon>Mixia</taxon>
    </lineage>
</organism>
<keyword evidence="2" id="KW-1185">Reference proteome</keyword>
<name>G7E162_MIXOS</name>